<evidence type="ECO:0000313" key="5">
    <source>
        <dbReference type="EMBL" id="KAH7957505.1"/>
    </source>
</evidence>
<dbReference type="EMBL" id="JABSTV010001250">
    <property type="protein sequence ID" value="KAH7957505.1"/>
    <property type="molecule type" value="Genomic_DNA"/>
</dbReference>
<keyword evidence="2" id="KW-1015">Disulfide bond</keyword>
<evidence type="ECO:0000256" key="1">
    <source>
        <dbReference type="ARBA" id="ARBA00022837"/>
    </source>
</evidence>
<comment type="caution">
    <text evidence="5">The sequence shown here is derived from an EMBL/GenBank/DDBJ whole genome shotgun (WGS) entry which is preliminary data.</text>
</comment>
<dbReference type="PROSITE" id="PS00514">
    <property type="entry name" value="FIBRINOGEN_C_1"/>
    <property type="match status" value="2"/>
</dbReference>
<dbReference type="GO" id="GO:0005615">
    <property type="term" value="C:extracellular space"/>
    <property type="evidence" value="ECO:0007669"/>
    <property type="project" value="TreeGrafter"/>
</dbReference>
<organism evidence="5 6">
    <name type="scientific">Rhipicephalus sanguineus</name>
    <name type="common">Brown dog tick</name>
    <name type="synonym">Ixodes sanguineus</name>
    <dbReference type="NCBI Taxonomy" id="34632"/>
    <lineage>
        <taxon>Eukaryota</taxon>
        <taxon>Metazoa</taxon>
        <taxon>Ecdysozoa</taxon>
        <taxon>Arthropoda</taxon>
        <taxon>Chelicerata</taxon>
        <taxon>Arachnida</taxon>
        <taxon>Acari</taxon>
        <taxon>Parasitiformes</taxon>
        <taxon>Ixodida</taxon>
        <taxon>Ixodoidea</taxon>
        <taxon>Ixodidae</taxon>
        <taxon>Rhipicephalinae</taxon>
        <taxon>Rhipicephalus</taxon>
        <taxon>Rhipicephalus</taxon>
    </lineage>
</organism>
<dbReference type="InterPro" id="IPR050373">
    <property type="entry name" value="Fibrinogen_C-term_domain"/>
</dbReference>
<dbReference type="CDD" id="cd00087">
    <property type="entry name" value="FReD"/>
    <property type="match status" value="2"/>
</dbReference>
<evidence type="ECO:0000313" key="6">
    <source>
        <dbReference type="Proteomes" id="UP000821837"/>
    </source>
</evidence>
<name>A0A9D4PXD3_RHISA</name>
<reference evidence="5" key="2">
    <citation type="submission" date="2021-09" db="EMBL/GenBank/DDBJ databases">
        <authorList>
            <person name="Jia N."/>
            <person name="Wang J."/>
            <person name="Shi W."/>
            <person name="Du L."/>
            <person name="Sun Y."/>
            <person name="Zhan W."/>
            <person name="Jiang J."/>
            <person name="Wang Q."/>
            <person name="Zhang B."/>
            <person name="Ji P."/>
            <person name="Sakyi L.B."/>
            <person name="Cui X."/>
            <person name="Yuan T."/>
            <person name="Jiang B."/>
            <person name="Yang W."/>
            <person name="Lam T.T.-Y."/>
            <person name="Chang Q."/>
            <person name="Ding S."/>
            <person name="Wang X."/>
            <person name="Zhu J."/>
            <person name="Ruan X."/>
            <person name="Zhao L."/>
            <person name="Wei J."/>
            <person name="Que T."/>
            <person name="Du C."/>
            <person name="Cheng J."/>
            <person name="Dai P."/>
            <person name="Han X."/>
            <person name="Huang E."/>
            <person name="Gao Y."/>
            <person name="Liu J."/>
            <person name="Shao H."/>
            <person name="Ye R."/>
            <person name="Li L."/>
            <person name="Wei W."/>
            <person name="Wang X."/>
            <person name="Wang C."/>
            <person name="Huo Q."/>
            <person name="Li W."/>
            <person name="Guo W."/>
            <person name="Chen H."/>
            <person name="Chen S."/>
            <person name="Zhou L."/>
            <person name="Zhou L."/>
            <person name="Ni X."/>
            <person name="Tian J."/>
            <person name="Zhou Y."/>
            <person name="Sheng Y."/>
            <person name="Liu T."/>
            <person name="Pan Y."/>
            <person name="Xia L."/>
            <person name="Li J."/>
            <person name="Zhao F."/>
            <person name="Cao W."/>
        </authorList>
    </citation>
    <scope>NUCLEOTIDE SEQUENCE</scope>
    <source>
        <strain evidence="5">Rsan-2018</strain>
        <tissue evidence="5">Larvae</tissue>
    </source>
</reference>
<dbReference type="PROSITE" id="PS51406">
    <property type="entry name" value="FIBRINOGEN_C_2"/>
    <property type="match status" value="2"/>
</dbReference>
<dbReference type="NCBIfam" id="NF040941">
    <property type="entry name" value="GGGWT_bact"/>
    <property type="match status" value="2"/>
</dbReference>
<evidence type="ECO:0000256" key="3">
    <source>
        <dbReference type="ARBA" id="ARBA00053344"/>
    </source>
</evidence>
<dbReference type="Proteomes" id="UP000821837">
    <property type="component" value="Unassembled WGS sequence"/>
</dbReference>
<feature type="domain" description="Fibrinogen C-terminal" evidence="4">
    <location>
        <begin position="35"/>
        <end position="263"/>
    </location>
</feature>
<evidence type="ECO:0000259" key="4">
    <source>
        <dbReference type="PROSITE" id="PS51406"/>
    </source>
</evidence>
<protein>
    <recommendedName>
        <fullName evidence="4">Fibrinogen C-terminal domain-containing protein</fullName>
    </recommendedName>
</protein>
<dbReference type="GO" id="GO:0030246">
    <property type="term" value="F:carbohydrate binding"/>
    <property type="evidence" value="ECO:0007669"/>
    <property type="project" value="UniProtKB-ARBA"/>
</dbReference>
<gene>
    <name evidence="5" type="ORF">HPB52_019563</name>
</gene>
<dbReference type="FunFam" id="3.90.215.10:FF:000001">
    <property type="entry name" value="Tenascin isoform 1"/>
    <property type="match status" value="1"/>
</dbReference>
<dbReference type="InterPro" id="IPR014716">
    <property type="entry name" value="Fibrinogen_a/b/g_C_1"/>
</dbReference>
<dbReference type="InterPro" id="IPR036056">
    <property type="entry name" value="Fibrinogen-like_C"/>
</dbReference>
<sequence>MVLCTTGVTNAATVPSSIVLAEERVNELVKILSDIKKSIRPRNCADHLHAGQTTSGLYNVFLRADDITGKLVYCDMETDGGGWTVIQRRGQFGNSAYYFYRNWTEYAEGFGDPSKECWIGNKALHALTEDGEGMELRILLKNDTGDSVSIEYDSFQVASEDQHFKLQLGDLLGPPGWDALRDGHNCAFTTFDQDHDNLPENCAKTFRGAWWYNRCHAANLNGLNMNGWHESFADGIEWSLRGTPGHLYHYSLKAARAPEKMTGQILLHLALVAASATAVQSAAVVSPSIKQAEEHVRELTRLLDNIKNTIQPRHCSDLLNAGQTKSGVYTIFHKSAGSSGQAVYCDMTTDGGGWTVIQRRGQFGNSVYHFYRNWTEYAKGFGDPSEEHWIGNNALRALTSDNGDMLLRVVLKNNTADSASVDYESVSVGDEDNLYKLQVGKFLGPEGWDAMVHSNGQNFSTYDRDNDSGPANCAVLYRGGWWYSQCHAANLNGLNLNGPHDSYADGIEWSVRDGPARLYHYSYPVVEMMIRPATSTLDRRSLPPLS</sequence>
<reference evidence="5" key="1">
    <citation type="journal article" date="2020" name="Cell">
        <title>Large-Scale Comparative Analyses of Tick Genomes Elucidate Their Genetic Diversity and Vector Capacities.</title>
        <authorList>
            <consortium name="Tick Genome and Microbiome Consortium (TIGMIC)"/>
            <person name="Jia N."/>
            <person name="Wang J."/>
            <person name="Shi W."/>
            <person name="Du L."/>
            <person name="Sun Y."/>
            <person name="Zhan W."/>
            <person name="Jiang J.F."/>
            <person name="Wang Q."/>
            <person name="Zhang B."/>
            <person name="Ji P."/>
            <person name="Bell-Sakyi L."/>
            <person name="Cui X.M."/>
            <person name="Yuan T.T."/>
            <person name="Jiang B.G."/>
            <person name="Yang W.F."/>
            <person name="Lam T.T."/>
            <person name="Chang Q.C."/>
            <person name="Ding S.J."/>
            <person name="Wang X.J."/>
            <person name="Zhu J.G."/>
            <person name="Ruan X.D."/>
            <person name="Zhao L."/>
            <person name="Wei J.T."/>
            <person name="Ye R.Z."/>
            <person name="Que T.C."/>
            <person name="Du C.H."/>
            <person name="Zhou Y.H."/>
            <person name="Cheng J.X."/>
            <person name="Dai P.F."/>
            <person name="Guo W.B."/>
            <person name="Han X.H."/>
            <person name="Huang E.J."/>
            <person name="Li L.F."/>
            <person name="Wei W."/>
            <person name="Gao Y.C."/>
            <person name="Liu J.Z."/>
            <person name="Shao H.Z."/>
            <person name="Wang X."/>
            <person name="Wang C.C."/>
            <person name="Yang T.C."/>
            <person name="Huo Q.B."/>
            <person name="Li W."/>
            <person name="Chen H.Y."/>
            <person name="Chen S.E."/>
            <person name="Zhou L.G."/>
            <person name="Ni X.B."/>
            <person name="Tian J.H."/>
            <person name="Sheng Y."/>
            <person name="Liu T."/>
            <person name="Pan Y.S."/>
            <person name="Xia L.Y."/>
            <person name="Li J."/>
            <person name="Zhao F."/>
            <person name="Cao W.C."/>
        </authorList>
    </citation>
    <scope>NUCLEOTIDE SEQUENCE</scope>
    <source>
        <strain evidence="5">Rsan-2018</strain>
    </source>
</reference>
<dbReference type="InterPro" id="IPR002181">
    <property type="entry name" value="Fibrinogen_a/b/g_C_dom"/>
</dbReference>
<dbReference type="InterPro" id="IPR020837">
    <property type="entry name" value="Fibrinogen_CS"/>
</dbReference>
<keyword evidence="6" id="KW-1185">Reference proteome</keyword>
<dbReference type="GO" id="GO:0098609">
    <property type="term" value="P:cell-cell adhesion"/>
    <property type="evidence" value="ECO:0007669"/>
    <property type="project" value="UniProtKB-ARBA"/>
</dbReference>
<evidence type="ECO:0000256" key="2">
    <source>
        <dbReference type="ARBA" id="ARBA00023157"/>
    </source>
</evidence>
<proteinExistence type="predicted"/>
<dbReference type="SMART" id="SM00186">
    <property type="entry name" value="FBG"/>
    <property type="match status" value="2"/>
</dbReference>
<keyword evidence="1" id="KW-0106">Calcium</keyword>
<dbReference type="AlphaFoldDB" id="A0A9D4PXD3"/>
<dbReference type="PANTHER" id="PTHR19143:SF458">
    <property type="entry name" value="FIBRINOGEN C-TERMINAL DOMAIN-CONTAINING PROTEIN-RELATED"/>
    <property type="match status" value="1"/>
</dbReference>
<dbReference type="PANTHER" id="PTHR19143">
    <property type="entry name" value="FIBRINOGEN/TENASCIN/ANGIOPOEITIN"/>
    <property type="match status" value="1"/>
</dbReference>
<dbReference type="VEuPathDB" id="VectorBase:RSAN_038938"/>
<comment type="function">
    <text evidence="3">Lectin involved in innate immunity. Agglutinates all types of human erythrocytes, Gram-positive and Gram-negative bacteria. Has a stronger agglutinating activity towards Gram-negative bacteria than towards Gram-positive bacteria. Specifically recognizes acetyl group-containing substances on agglutinated cells. The hemagglutinating activity was inhibited by EDTA, acetyl group-containing mono- and disaccharides, N-acetyl derivatives of amino acids, other acetyl group-containing substances, propionamide and benzamide. Enhances the antimicrobial activity of big defensin against Gram-positive bacteria but not against Gram-negative bacteria.</text>
</comment>
<accession>A0A9D4PXD3</accession>
<dbReference type="SUPFAM" id="SSF56496">
    <property type="entry name" value="Fibrinogen C-terminal domain-like"/>
    <property type="match status" value="2"/>
</dbReference>
<feature type="domain" description="Fibrinogen C-terminal" evidence="4">
    <location>
        <begin position="306"/>
        <end position="534"/>
    </location>
</feature>
<dbReference type="Gene3D" id="3.90.215.10">
    <property type="entry name" value="Gamma Fibrinogen, chain A, domain 1"/>
    <property type="match status" value="2"/>
</dbReference>
<dbReference type="Pfam" id="PF00147">
    <property type="entry name" value="Fibrinogen_C"/>
    <property type="match status" value="2"/>
</dbReference>